<accession>A0A8S4QLY6</accession>
<evidence type="ECO:0000256" key="2">
    <source>
        <dbReference type="ARBA" id="ARBA00007193"/>
    </source>
</evidence>
<evidence type="ECO:0000256" key="9">
    <source>
        <dbReference type="ARBA" id="ARBA00023136"/>
    </source>
</evidence>
<keyword evidence="9 13" id="KW-0472">Membrane</keyword>
<keyword evidence="5 12" id="KW-0812">Transmembrane</keyword>
<dbReference type="EMBL" id="CAKXAJ010011693">
    <property type="protein sequence ID" value="CAH2215454.1"/>
    <property type="molecule type" value="Genomic_DNA"/>
</dbReference>
<evidence type="ECO:0000256" key="10">
    <source>
        <dbReference type="ARBA" id="ARBA00023201"/>
    </source>
</evidence>
<gene>
    <name evidence="14" type="primary">jg24416</name>
    <name evidence="14" type="ORF">PAEG_LOCUS3606</name>
</gene>
<dbReference type="GO" id="GO:0016020">
    <property type="term" value="C:membrane"/>
    <property type="evidence" value="ECO:0007669"/>
    <property type="project" value="UniProtKB-SubCell"/>
</dbReference>
<evidence type="ECO:0000313" key="15">
    <source>
        <dbReference type="Proteomes" id="UP000838756"/>
    </source>
</evidence>
<dbReference type="AlphaFoldDB" id="A0A8S4QLY6"/>
<dbReference type="InterPro" id="IPR001873">
    <property type="entry name" value="ENaC"/>
</dbReference>
<keyword evidence="11 12" id="KW-0407">Ion channel</keyword>
<keyword evidence="8 12" id="KW-0406">Ion transport</keyword>
<sequence length="298" mass="33401">ATALWGVLDVSLGQWQRYRENPTVVTLEKNFRTWHYIMPGITACEQNRTTEEKVQKAIKSRWNAVPGDDKFSYYGRFVDLVANSDLHHLEGYKEFANDTDLNVDLFQLAIDVMPEQRVKLSAADQITTLPKWIPVMTEVGACYAINSLALTDVAIVKPTSNETSGIPNSCKYSSQGCFYIFEYANLINGQGAADVPRCDRLHGTASPHEVHPEHRFPLPGSCWAKGPLMYRGVIGFTVQPPRMRYTRNIVFHFQDLVVSFGGATGLFLGASFISFVEIGYFVIERILRTGADKPKIAV</sequence>
<keyword evidence="6 13" id="KW-1133">Transmembrane helix</keyword>
<evidence type="ECO:0000256" key="12">
    <source>
        <dbReference type="RuleBase" id="RU000679"/>
    </source>
</evidence>
<name>A0A8S4QLY6_9NEOP</name>
<dbReference type="OrthoDB" id="5874059at2759"/>
<keyword evidence="7" id="KW-0915">Sodium</keyword>
<evidence type="ECO:0000256" key="7">
    <source>
        <dbReference type="ARBA" id="ARBA00023053"/>
    </source>
</evidence>
<evidence type="ECO:0000256" key="8">
    <source>
        <dbReference type="ARBA" id="ARBA00023065"/>
    </source>
</evidence>
<keyword evidence="4 12" id="KW-0894">Sodium channel</keyword>
<evidence type="ECO:0000256" key="3">
    <source>
        <dbReference type="ARBA" id="ARBA00022448"/>
    </source>
</evidence>
<reference evidence="14" key="1">
    <citation type="submission" date="2022-03" db="EMBL/GenBank/DDBJ databases">
        <authorList>
            <person name="Lindestad O."/>
        </authorList>
    </citation>
    <scope>NUCLEOTIDE SEQUENCE</scope>
</reference>
<evidence type="ECO:0000256" key="11">
    <source>
        <dbReference type="ARBA" id="ARBA00023303"/>
    </source>
</evidence>
<dbReference type="GO" id="GO:0005272">
    <property type="term" value="F:sodium channel activity"/>
    <property type="evidence" value="ECO:0007669"/>
    <property type="project" value="UniProtKB-KW"/>
</dbReference>
<dbReference type="Proteomes" id="UP000838756">
    <property type="component" value="Unassembled WGS sequence"/>
</dbReference>
<comment type="similarity">
    <text evidence="2 12">Belongs to the amiloride-sensitive sodium channel (TC 1.A.6) family.</text>
</comment>
<evidence type="ECO:0000313" key="14">
    <source>
        <dbReference type="EMBL" id="CAH2215454.1"/>
    </source>
</evidence>
<comment type="caution">
    <text evidence="14">The sequence shown here is derived from an EMBL/GenBank/DDBJ whole genome shotgun (WGS) entry which is preliminary data.</text>
</comment>
<evidence type="ECO:0000256" key="4">
    <source>
        <dbReference type="ARBA" id="ARBA00022461"/>
    </source>
</evidence>
<keyword evidence="3 12" id="KW-0813">Transport</keyword>
<keyword evidence="15" id="KW-1185">Reference proteome</keyword>
<organism evidence="14 15">
    <name type="scientific">Pararge aegeria aegeria</name>
    <dbReference type="NCBI Taxonomy" id="348720"/>
    <lineage>
        <taxon>Eukaryota</taxon>
        <taxon>Metazoa</taxon>
        <taxon>Ecdysozoa</taxon>
        <taxon>Arthropoda</taxon>
        <taxon>Hexapoda</taxon>
        <taxon>Insecta</taxon>
        <taxon>Pterygota</taxon>
        <taxon>Neoptera</taxon>
        <taxon>Endopterygota</taxon>
        <taxon>Lepidoptera</taxon>
        <taxon>Glossata</taxon>
        <taxon>Ditrysia</taxon>
        <taxon>Papilionoidea</taxon>
        <taxon>Nymphalidae</taxon>
        <taxon>Satyrinae</taxon>
        <taxon>Satyrini</taxon>
        <taxon>Parargina</taxon>
        <taxon>Pararge</taxon>
    </lineage>
</organism>
<proteinExistence type="inferred from homology"/>
<protein>
    <submittedName>
        <fullName evidence="14">Jg24416 protein</fullName>
    </submittedName>
</protein>
<feature type="non-terminal residue" evidence="14">
    <location>
        <position position="1"/>
    </location>
</feature>
<dbReference type="Gene3D" id="1.10.287.770">
    <property type="entry name" value="YojJ-like"/>
    <property type="match status" value="1"/>
</dbReference>
<evidence type="ECO:0000256" key="13">
    <source>
        <dbReference type="SAM" id="Phobius"/>
    </source>
</evidence>
<feature type="transmembrane region" description="Helical" evidence="13">
    <location>
        <begin position="256"/>
        <end position="283"/>
    </location>
</feature>
<evidence type="ECO:0000256" key="1">
    <source>
        <dbReference type="ARBA" id="ARBA00004141"/>
    </source>
</evidence>
<comment type="subcellular location">
    <subcellularLocation>
        <location evidence="1">Membrane</location>
        <topology evidence="1">Multi-pass membrane protein</topology>
    </subcellularLocation>
</comment>
<evidence type="ECO:0000256" key="6">
    <source>
        <dbReference type="ARBA" id="ARBA00022989"/>
    </source>
</evidence>
<dbReference type="Pfam" id="PF00858">
    <property type="entry name" value="ASC"/>
    <property type="match status" value="2"/>
</dbReference>
<evidence type="ECO:0000256" key="5">
    <source>
        <dbReference type="ARBA" id="ARBA00022692"/>
    </source>
</evidence>
<keyword evidence="10 12" id="KW-0739">Sodium transport</keyword>